<reference evidence="3" key="1">
    <citation type="submission" date="2021-04" db="EMBL/GenBank/DDBJ databases">
        <title>Genome based classification of Actinospica acidithermotolerans sp. nov., an actinobacterium isolated from an Indonesian hot spring.</title>
        <authorList>
            <person name="Kusuma A.B."/>
            <person name="Putra K.E."/>
            <person name="Nafisah S."/>
            <person name="Loh J."/>
            <person name="Nouioui I."/>
            <person name="Goodfellow M."/>
        </authorList>
    </citation>
    <scope>NUCLEOTIDE SEQUENCE</scope>
    <source>
        <strain evidence="3">MGRD01-02</strain>
    </source>
</reference>
<dbReference type="Gene3D" id="3.40.1350.10">
    <property type="match status" value="1"/>
</dbReference>
<dbReference type="InterPro" id="IPR052906">
    <property type="entry name" value="Type_IV_Methyl-Rstrct_Enzyme"/>
</dbReference>
<dbReference type="InterPro" id="IPR007560">
    <property type="entry name" value="Restrct_endonuc_IV_Mrr"/>
</dbReference>
<protein>
    <submittedName>
        <fullName evidence="3">Restriction endonuclease</fullName>
    </submittedName>
</protein>
<organism evidence="3 4">
    <name type="scientific">Actinospica acidithermotolerans</name>
    <dbReference type="NCBI Taxonomy" id="2828514"/>
    <lineage>
        <taxon>Bacteria</taxon>
        <taxon>Bacillati</taxon>
        <taxon>Actinomycetota</taxon>
        <taxon>Actinomycetes</taxon>
        <taxon>Catenulisporales</taxon>
        <taxon>Actinospicaceae</taxon>
        <taxon>Actinospica</taxon>
    </lineage>
</organism>
<evidence type="ECO:0000259" key="2">
    <source>
        <dbReference type="Pfam" id="PF04471"/>
    </source>
</evidence>
<evidence type="ECO:0000313" key="3">
    <source>
        <dbReference type="EMBL" id="MBR7828691.1"/>
    </source>
</evidence>
<evidence type="ECO:0000256" key="1">
    <source>
        <dbReference type="SAM" id="Phobius"/>
    </source>
</evidence>
<comment type="caution">
    <text evidence="3">The sequence shown here is derived from an EMBL/GenBank/DDBJ whole genome shotgun (WGS) entry which is preliminary data.</text>
</comment>
<dbReference type="GO" id="GO:0009307">
    <property type="term" value="P:DNA restriction-modification system"/>
    <property type="evidence" value="ECO:0007669"/>
    <property type="project" value="InterPro"/>
</dbReference>
<proteinExistence type="predicted"/>
<dbReference type="PANTHER" id="PTHR30015:SF6">
    <property type="entry name" value="SLL1429 PROTEIN"/>
    <property type="match status" value="1"/>
</dbReference>
<dbReference type="Proteomes" id="UP000676325">
    <property type="component" value="Unassembled WGS sequence"/>
</dbReference>
<dbReference type="EMBL" id="JAGSOH010000063">
    <property type="protein sequence ID" value="MBR7828691.1"/>
    <property type="molecule type" value="Genomic_DNA"/>
</dbReference>
<dbReference type="InterPro" id="IPR011856">
    <property type="entry name" value="tRNA_endonuc-like_dom_sf"/>
</dbReference>
<keyword evidence="4" id="KW-1185">Reference proteome</keyword>
<feature type="domain" description="Restriction endonuclease type IV Mrr" evidence="2">
    <location>
        <begin position="56"/>
        <end position="167"/>
    </location>
</feature>
<accession>A0A941EBW1</accession>
<keyword evidence="1" id="KW-0812">Transmembrane</keyword>
<keyword evidence="3" id="KW-0255">Endonuclease</keyword>
<name>A0A941EBW1_9ACTN</name>
<dbReference type="InterPro" id="IPR011335">
    <property type="entry name" value="Restrct_endonuc-II-like"/>
</dbReference>
<dbReference type="SUPFAM" id="SSF52980">
    <property type="entry name" value="Restriction endonuclease-like"/>
    <property type="match status" value="1"/>
</dbReference>
<gene>
    <name evidence="3" type="ORF">KDK95_20450</name>
</gene>
<dbReference type="Pfam" id="PF04471">
    <property type="entry name" value="Mrr_cat"/>
    <property type="match status" value="1"/>
</dbReference>
<dbReference type="PANTHER" id="PTHR30015">
    <property type="entry name" value="MRR RESTRICTION SYSTEM PROTEIN"/>
    <property type="match status" value="1"/>
</dbReference>
<dbReference type="GO" id="GO:0015666">
    <property type="term" value="F:restriction endodeoxyribonuclease activity"/>
    <property type="evidence" value="ECO:0007669"/>
    <property type="project" value="TreeGrafter"/>
</dbReference>
<keyword evidence="3" id="KW-0378">Hydrolase</keyword>
<dbReference type="RefSeq" id="WP_212519826.1">
    <property type="nucleotide sequence ID" value="NZ_JAGSOH010000063.1"/>
</dbReference>
<evidence type="ECO:0000313" key="4">
    <source>
        <dbReference type="Proteomes" id="UP000676325"/>
    </source>
</evidence>
<keyword evidence="3" id="KW-0540">Nuclease</keyword>
<sequence length="191" mass="21158">MLPSLLLWWWLISGLIIAWAVLSGPIKRGRREAAGERERRAGIAEAERHRQLASLDVMTGTEFENHVANLCLRDGLEIVQSGGGAGDLGADVIANLPDGRRVVIQCKRYRASGSVSGPEMQQFLGTVRAEHGADVALFVTTARRFTQQATDLAGRHRVYLIQRDRLAFWNNGTPLPSLLSSWEHDRTRGGY</sequence>
<keyword evidence="1" id="KW-1133">Transmembrane helix</keyword>
<keyword evidence="1" id="KW-0472">Membrane</keyword>
<dbReference type="GO" id="GO:0003677">
    <property type="term" value="F:DNA binding"/>
    <property type="evidence" value="ECO:0007669"/>
    <property type="project" value="InterPro"/>
</dbReference>
<dbReference type="AlphaFoldDB" id="A0A941EBW1"/>
<feature type="transmembrane region" description="Helical" evidence="1">
    <location>
        <begin position="6"/>
        <end position="22"/>
    </location>
</feature>